<keyword evidence="1" id="KW-0812">Transmembrane</keyword>
<accession>A0A7Y0MZ91</accession>
<dbReference type="EMBL" id="JABCMA010000035">
    <property type="protein sequence ID" value="NMR76108.1"/>
    <property type="molecule type" value="Genomic_DNA"/>
</dbReference>
<evidence type="ECO:0000313" key="2">
    <source>
        <dbReference type="EMBL" id="NMR76108.1"/>
    </source>
</evidence>
<dbReference type="Proteomes" id="UP000565155">
    <property type="component" value="Unassembled WGS sequence"/>
</dbReference>
<keyword evidence="1" id="KW-1133">Transmembrane helix</keyword>
<keyword evidence="1" id="KW-0472">Membrane</keyword>
<dbReference type="AlphaFoldDB" id="A0A7Y0MZ91"/>
<sequence>MTGGMEGFNEYGELISLIYGLSAGVSVVCFYSAIDNLCVFLTEKD</sequence>
<evidence type="ECO:0000256" key="1">
    <source>
        <dbReference type="SAM" id="Phobius"/>
    </source>
</evidence>
<comment type="caution">
    <text evidence="2">The sequence shown here is derived from an EMBL/GenBank/DDBJ whole genome shotgun (WGS) entry which is preliminary data.</text>
</comment>
<protein>
    <submittedName>
        <fullName evidence="2">Uncharacterized protein</fullName>
    </submittedName>
</protein>
<evidence type="ECO:0000313" key="3">
    <source>
        <dbReference type="Proteomes" id="UP000565155"/>
    </source>
</evidence>
<name>A0A7Y0MZ91_VIBAL</name>
<proteinExistence type="predicted"/>
<organism evidence="2 3">
    <name type="scientific">Vibrio alginolyticus</name>
    <dbReference type="NCBI Taxonomy" id="663"/>
    <lineage>
        <taxon>Bacteria</taxon>
        <taxon>Pseudomonadati</taxon>
        <taxon>Pseudomonadota</taxon>
        <taxon>Gammaproteobacteria</taxon>
        <taxon>Vibrionales</taxon>
        <taxon>Vibrionaceae</taxon>
        <taxon>Vibrio</taxon>
    </lineage>
</organism>
<reference evidence="2 3" key="1">
    <citation type="submission" date="2020-04" db="EMBL/GenBank/DDBJ databases">
        <title>Whole-genome sequencing of Vibrio spp. from China reveals different genetic environments of blaCTX-M-14 among diverse lineages.</title>
        <authorList>
            <person name="Zheng Z."/>
            <person name="Ye L."/>
            <person name="Chen S."/>
        </authorList>
    </citation>
    <scope>NUCLEOTIDE SEQUENCE [LARGE SCALE GENOMIC DNA]</scope>
    <source>
        <strain evidence="2 3">Vb1636</strain>
    </source>
</reference>
<feature type="transmembrane region" description="Helical" evidence="1">
    <location>
        <begin position="14"/>
        <end position="34"/>
    </location>
</feature>
<gene>
    <name evidence="2" type="ORF">HKB35_21080</name>
</gene>